<gene>
    <name evidence="1" type="ORF">L6164_001176</name>
</gene>
<organism evidence="1 2">
    <name type="scientific">Bauhinia variegata</name>
    <name type="common">Purple orchid tree</name>
    <name type="synonym">Phanera variegata</name>
    <dbReference type="NCBI Taxonomy" id="167791"/>
    <lineage>
        <taxon>Eukaryota</taxon>
        <taxon>Viridiplantae</taxon>
        <taxon>Streptophyta</taxon>
        <taxon>Embryophyta</taxon>
        <taxon>Tracheophyta</taxon>
        <taxon>Spermatophyta</taxon>
        <taxon>Magnoliopsida</taxon>
        <taxon>eudicotyledons</taxon>
        <taxon>Gunneridae</taxon>
        <taxon>Pentapetalae</taxon>
        <taxon>rosids</taxon>
        <taxon>fabids</taxon>
        <taxon>Fabales</taxon>
        <taxon>Fabaceae</taxon>
        <taxon>Cercidoideae</taxon>
        <taxon>Cercideae</taxon>
        <taxon>Bauhiniinae</taxon>
        <taxon>Bauhinia</taxon>
    </lineage>
</organism>
<evidence type="ECO:0000313" key="2">
    <source>
        <dbReference type="Proteomes" id="UP000828941"/>
    </source>
</evidence>
<evidence type="ECO:0000313" key="1">
    <source>
        <dbReference type="EMBL" id="KAI4357213.1"/>
    </source>
</evidence>
<accession>A0ACB9Q936</accession>
<dbReference type="Proteomes" id="UP000828941">
    <property type="component" value="Chromosome 1"/>
</dbReference>
<dbReference type="EMBL" id="CM039426">
    <property type="protein sequence ID" value="KAI4357213.1"/>
    <property type="molecule type" value="Genomic_DNA"/>
</dbReference>
<protein>
    <submittedName>
        <fullName evidence="1">Uncharacterized protein</fullName>
    </submittedName>
</protein>
<reference evidence="1 2" key="1">
    <citation type="journal article" date="2022" name="DNA Res.">
        <title>Chromosomal-level genome assembly of the orchid tree Bauhinia variegata (Leguminosae; Cercidoideae) supports the allotetraploid origin hypothesis of Bauhinia.</title>
        <authorList>
            <person name="Zhong Y."/>
            <person name="Chen Y."/>
            <person name="Zheng D."/>
            <person name="Pang J."/>
            <person name="Liu Y."/>
            <person name="Luo S."/>
            <person name="Meng S."/>
            <person name="Qian L."/>
            <person name="Wei D."/>
            <person name="Dai S."/>
            <person name="Zhou R."/>
        </authorList>
    </citation>
    <scope>NUCLEOTIDE SEQUENCE [LARGE SCALE GENOMIC DNA]</scope>
    <source>
        <strain evidence="1">BV-YZ2020</strain>
    </source>
</reference>
<comment type="caution">
    <text evidence="1">The sequence shown here is derived from an EMBL/GenBank/DDBJ whole genome shotgun (WGS) entry which is preliminary data.</text>
</comment>
<name>A0ACB9Q936_BAUVA</name>
<keyword evidence="2" id="KW-1185">Reference proteome</keyword>
<sequence length="133" mass="14834">MAYSMAKSRFTLASDESSLLAFKSSMNLDTHDLLANNWSSSSSLCNWIGITCDALHGRVKVLNLNNMGLIGKMPPELGNLSFLSKLDLSNNNFYGELPNELQRLHRVKLPNLSHDGNEFLRRFSSTSTLESPK</sequence>
<proteinExistence type="predicted"/>